<comment type="subcellular location">
    <subcellularLocation>
        <location evidence="1 10">Nucleus</location>
    </subcellularLocation>
</comment>
<evidence type="ECO:0000256" key="6">
    <source>
        <dbReference type="ARBA" id="ARBA00023163"/>
    </source>
</evidence>
<dbReference type="Proteomes" id="UP000685013">
    <property type="component" value="Chromosome 5"/>
</dbReference>
<dbReference type="InterPro" id="IPR003311">
    <property type="entry name" value="AUX_IAA"/>
</dbReference>
<accession>A0AAV6NLR4</accession>
<evidence type="ECO:0000259" key="12">
    <source>
        <dbReference type="PROSITE" id="PS51745"/>
    </source>
</evidence>
<evidence type="ECO:0000256" key="10">
    <source>
        <dbReference type="RuleBase" id="RU004549"/>
    </source>
</evidence>
<dbReference type="InterPro" id="IPR053793">
    <property type="entry name" value="PB1-like"/>
</dbReference>
<comment type="caution">
    <text evidence="13">The sequence shown here is derived from an EMBL/GenBank/DDBJ whole genome shotgun (WGS) entry which is preliminary data.</text>
</comment>
<dbReference type="GO" id="GO:0009734">
    <property type="term" value="P:auxin-activated signaling pathway"/>
    <property type="evidence" value="ECO:0007669"/>
    <property type="project" value="UniProtKB-UniRule"/>
</dbReference>
<sequence length="389" mass="42396">MHGACQLGIGGIIGKGAFRIYSGIRSGCFLSGILMSPPLLNVEEGEESRSNVTLLPSPSSMESVSQNNLGFEERNYMGLSVSSSEESCMTATKPNGNKHLLNLKATELRLGIPGSESPERDPDISFRSSSQLDEKTLFPLHPSGDGRYSSPHKAVVSGNKRGFSDAMNEFSEGKYNANIGLKAGSLLENLGSEMGKLKEATTQKAVQERSLENSEIRPSQSEAANNNTNAPVSKAQVVGWPPIRSFRKNTLATTSKNNDEVDGKAIPGALFVKVSMDGAPYLRKVDLRNYSAYQKLSSALEKMFSCFTIGQYGAHGALGMEKMSESKLKDLLHGSEYVLTYEDKDGDWMLVGDVPWEMFIDSCKRLRIMKSSDAIGLAPRAVEKCRNRN</sequence>
<dbReference type="GO" id="GO:0006355">
    <property type="term" value="P:regulation of DNA-templated transcription"/>
    <property type="evidence" value="ECO:0007669"/>
    <property type="project" value="InterPro"/>
</dbReference>
<proteinExistence type="inferred from homology"/>
<protein>
    <recommendedName>
        <fullName evidence="10">Auxin-responsive protein</fullName>
    </recommendedName>
</protein>
<feature type="non-terminal residue" evidence="13">
    <location>
        <position position="1"/>
    </location>
</feature>
<name>A0AAV6NLR4_9ROSI</name>
<feature type="region of interest" description="Disordered" evidence="11">
    <location>
        <begin position="202"/>
        <end position="227"/>
    </location>
</feature>
<dbReference type="PROSITE" id="PS51745">
    <property type="entry name" value="PB1"/>
    <property type="match status" value="1"/>
</dbReference>
<dbReference type="AlphaFoldDB" id="A0AAV6NLR4"/>
<comment type="subunit">
    <text evidence="3 10">Homodimers and heterodimers.</text>
</comment>
<keyword evidence="6 10" id="KW-0804">Transcription</keyword>
<keyword evidence="7 10" id="KW-0539">Nucleus</keyword>
<dbReference type="GO" id="GO:0005634">
    <property type="term" value="C:nucleus"/>
    <property type="evidence" value="ECO:0007669"/>
    <property type="project" value="UniProtKB-SubCell"/>
</dbReference>
<keyword evidence="8 10" id="KW-0927">Auxin signaling pathway</keyword>
<reference evidence="13 14" key="1">
    <citation type="journal article" date="2021" name="Hortic Res">
        <title>The domestication of Cucurbita argyrosperma as revealed by the genome of its wild relative.</title>
        <authorList>
            <person name="Barrera-Redondo J."/>
            <person name="Sanchez-de la Vega G."/>
            <person name="Aguirre-Liguori J.A."/>
            <person name="Castellanos-Morales G."/>
            <person name="Gutierrez-Guerrero Y.T."/>
            <person name="Aguirre-Dugua X."/>
            <person name="Aguirre-Planter E."/>
            <person name="Tenaillon M.I."/>
            <person name="Lira-Saade R."/>
            <person name="Eguiarte L.E."/>
        </authorList>
    </citation>
    <scope>NUCLEOTIDE SEQUENCE [LARGE SCALE GENOMIC DNA]</scope>
    <source>
        <strain evidence="13">JBR-2021</strain>
    </source>
</reference>
<evidence type="ECO:0000256" key="3">
    <source>
        <dbReference type="ARBA" id="ARBA00011726"/>
    </source>
</evidence>
<dbReference type="InterPro" id="IPR033389">
    <property type="entry name" value="AUX/IAA_dom"/>
</dbReference>
<evidence type="ECO:0000256" key="11">
    <source>
        <dbReference type="SAM" id="MobiDB-lite"/>
    </source>
</evidence>
<evidence type="ECO:0000313" key="13">
    <source>
        <dbReference type="EMBL" id="KAG6598749.1"/>
    </source>
</evidence>
<feature type="compositionally biased region" description="Basic and acidic residues" evidence="11">
    <location>
        <begin position="202"/>
        <end position="215"/>
    </location>
</feature>
<comment type="function">
    <text evidence="9">Aux/IAA proteins are short-lived transcriptional factors that function as repressors of early auxin response genes at low auxin concentrations. Repression is thought to result from the interaction with auxin response factors (ARFs), proteins that bind to the auxin-responsive promoter element (AuxRE). Formation of heterodimers with ARF proteins may alter their ability to modulate early auxin response genes expression.</text>
</comment>
<dbReference type="PANTHER" id="PTHR31734">
    <property type="entry name" value="AUXIN-RESPONSIVE PROTEIN IAA17"/>
    <property type="match status" value="1"/>
</dbReference>
<dbReference type="PANTHER" id="PTHR31734:SF138">
    <property type="entry name" value="AUXIN-RESPONSIVE PROTEIN IAA8"/>
    <property type="match status" value="1"/>
</dbReference>
<feature type="region of interest" description="Disordered" evidence="11">
    <location>
        <begin position="112"/>
        <end position="154"/>
    </location>
</feature>
<feature type="compositionally biased region" description="Polar residues" evidence="11">
    <location>
        <begin position="216"/>
        <end position="227"/>
    </location>
</feature>
<evidence type="ECO:0000256" key="8">
    <source>
        <dbReference type="ARBA" id="ARBA00023294"/>
    </source>
</evidence>
<evidence type="ECO:0000256" key="7">
    <source>
        <dbReference type="ARBA" id="ARBA00023242"/>
    </source>
</evidence>
<evidence type="ECO:0000256" key="2">
    <source>
        <dbReference type="ARBA" id="ARBA00006728"/>
    </source>
</evidence>
<keyword evidence="5 10" id="KW-0805">Transcription regulation</keyword>
<evidence type="ECO:0000313" key="14">
    <source>
        <dbReference type="Proteomes" id="UP000685013"/>
    </source>
</evidence>
<comment type="similarity">
    <text evidence="2 10">Belongs to the Aux/IAA family.</text>
</comment>
<evidence type="ECO:0000256" key="5">
    <source>
        <dbReference type="ARBA" id="ARBA00023015"/>
    </source>
</evidence>
<feature type="domain" description="PB1" evidence="12">
    <location>
        <begin position="269"/>
        <end position="371"/>
    </location>
</feature>
<gene>
    <name evidence="13" type="primary">IAA8</name>
    <name evidence="13" type="ORF">SDJN03_08527</name>
</gene>
<evidence type="ECO:0000256" key="9">
    <source>
        <dbReference type="ARBA" id="ARBA00025283"/>
    </source>
</evidence>
<dbReference type="Pfam" id="PF02309">
    <property type="entry name" value="AUX_IAA"/>
    <property type="match status" value="1"/>
</dbReference>
<organism evidence="13 14">
    <name type="scientific">Cucurbita argyrosperma subsp. sororia</name>
    <dbReference type="NCBI Taxonomy" id="37648"/>
    <lineage>
        <taxon>Eukaryota</taxon>
        <taxon>Viridiplantae</taxon>
        <taxon>Streptophyta</taxon>
        <taxon>Embryophyta</taxon>
        <taxon>Tracheophyta</taxon>
        <taxon>Spermatophyta</taxon>
        <taxon>Magnoliopsida</taxon>
        <taxon>eudicotyledons</taxon>
        <taxon>Gunneridae</taxon>
        <taxon>Pentapetalae</taxon>
        <taxon>rosids</taxon>
        <taxon>fabids</taxon>
        <taxon>Cucurbitales</taxon>
        <taxon>Cucurbitaceae</taxon>
        <taxon>Cucurbiteae</taxon>
        <taxon>Cucurbita</taxon>
    </lineage>
</organism>
<keyword evidence="14" id="KW-1185">Reference proteome</keyword>
<dbReference type="FunFam" id="3.10.20.90:FF:000078">
    <property type="entry name" value="Auxin-responsive protein"/>
    <property type="match status" value="1"/>
</dbReference>
<evidence type="ECO:0000256" key="4">
    <source>
        <dbReference type="ARBA" id="ARBA00022491"/>
    </source>
</evidence>
<dbReference type="EMBL" id="JAGKQH010000005">
    <property type="protein sequence ID" value="KAG6598749.1"/>
    <property type="molecule type" value="Genomic_DNA"/>
</dbReference>
<keyword evidence="4 10" id="KW-0678">Repressor</keyword>
<evidence type="ECO:0000256" key="1">
    <source>
        <dbReference type="ARBA" id="ARBA00004123"/>
    </source>
</evidence>